<keyword evidence="1" id="KW-0812">Transmembrane</keyword>
<keyword evidence="1" id="KW-0472">Membrane</keyword>
<evidence type="ECO:0000256" key="1">
    <source>
        <dbReference type="SAM" id="Phobius"/>
    </source>
</evidence>
<dbReference type="RefSeq" id="WP_046104847.1">
    <property type="nucleotide sequence ID" value="NZ_JZEY01000054.1"/>
</dbReference>
<dbReference type="AlphaFoldDB" id="A0A0F5FMW5"/>
<comment type="caution">
    <text evidence="2">The sequence shown here is derived from an EMBL/GenBank/DDBJ whole genome shotgun (WGS) entry which is preliminary data.</text>
</comment>
<name>A0A0F5FMW5_9HYPH</name>
<sequence length="143" mass="15588">MQKILAWTSIAILSMTIGYLAHVIQTESLDIKLLSGNQWQISYPDLITIILTAFGVIIAVASIGLATAAVIGWNSIEGKAMRTASEVLSKDIDDADGKLQMLVKAAIADTSSPFHRTLKDEIQKLMEKEMYRGIGSFESTTNN</sequence>
<evidence type="ECO:0000313" key="2">
    <source>
        <dbReference type="EMBL" id="KKB10153.1"/>
    </source>
</evidence>
<organism evidence="2 3">
    <name type="scientific">Devosia chinhatensis</name>
    <dbReference type="NCBI Taxonomy" id="429727"/>
    <lineage>
        <taxon>Bacteria</taxon>
        <taxon>Pseudomonadati</taxon>
        <taxon>Pseudomonadota</taxon>
        <taxon>Alphaproteobacteria</taxon>
        <taxon>Hyphomicrobiales</taxon>
        <taxon>Devosiaceae</taxon>
        <taxon>Devosia</taxon>
    </lineage>
</organism>
<evidence type="ECO:0000313" key="3">
    <source>
        <dbReference type="Proteomes" id="UP000033649"/>
    </source>
</evidence>
<dbReference type="PATRIC" id="fig|429727.3.peg.2127"/>
<dbReference type="Proteomes" id="UP000033649">
    <property type="component" value="Unassembled WGS sequence"/>
</dbReference>
<protein>
    <submittedName>
        <fullName evidence="2">Uncharacterized protein</fullName>
    </submittedName>
</protein>
<keyword evidence="1" id="KW-1133">Transmembrane helix</keyword>
<feature type="transmembrane region" description="Helical" evidence="1">
    <location>
        <begin position="47"/>
        <end position="73"/>
    </location>
</feature>
<dbReference type="EMBL" id="JZEY01000054">
    <property type="protein sequence ID" value="KKB10153.1"/>
    <property type="molecule type" value="Genomic_DNA"/>
</dbReference>
<gene>
    <name evidence="2" type="ORF">VE26_10340</name>
</gene>
<proteinExistence type="predicted"/>
<reference evidence="2 3" key="1">
    <citation type="submission" date="2015-03" db="EMBL/GenBank/DDBJ databases">
        <authorList>
            <person name="Hassan Y."/>
            <person name="Lepp D."/>
            <person name="Li X.-Z."/>
            <person name="Zhou T."/>
        </authorList>
    </citation>
    <scope>NUCLEOTIDE SEQUENCE [LARGE SCALE GENOMIC DNA]</scope>
    <source>
        <strain evidence="2 3">IPL18</strain>
    </source>
</reference>
<accession>A0A0F5FMW5</accession>
<keyword evidence="3" id="KW-1185">Reference proteome</keyword>